<keyword evidence="4" id="KW-1185">Reference proteome</keyword>
<evidence type="ECO:0000313" key="4">
    <source>
        <dbReference type="Proteomes" id="UP001172457"/>
    </source>
</evidence>
<proteinExistence type="predicted"/>
<gene>
    <name evidence="3" type="ORF">OSB04_014446</name>
</gene>
<keyword evidence="2" id="KW-1133">Transmembrane helix</keyword>
<dbReference type="AlphaFoldDB" id="A0AA38WJ65"/>
<accession>A0AA38WJ65</accession>
<keyword evidence="2" id="KW-0812">Transmembrane</keyword>
<sequence length="144" mass="15850">MSAIVSAAHRRRRPSPPPRLPGEAAAATVYDARRRLGENTGGRRWRRLRRTVVLGRCGGRGLIGGGLGFRSEKKPLIKSKLAGKTRSDSFGSDYGESTHPMALPAFSAAPFLVMILKIGYVFLFSGFPLIRCIMKNVNNFPIYM</sequence>
<dbReference type="EMBL" id="JARYMX010000004">
    <property type="protein sequence ID" value="KAJ9550401.1"/>
    <property type="molecule type" value="Genomic_DNA"/>
</dbReference>
<reference evidence="3" key="1">
    <citation type="submission" date="2023-03" db="EMBL/GenBank/DDBJ databases">
        <title>Chromosome-scale reference genome and RAD-based genetic map of yellow starthistle (Centaurea solstitialis) reveal putative structural variation and QTLs associated with invader traits.</title>
        <authorList>
            <person name="Reatini B."/>
            <person name="Cang F.A."/>
            <person name="Jiang Q."/>
            <person name="Mckibben M.T.W."/>
            <person name="Barker M.S."/>
            <person name="Rieseberg L.H."/>
            <person name="Dlugosch K.M."/>
        </authorList>
    </citation>
    <scope>NUCLEOTIDE SEQUENCE</scope>
    <source>
        <strain evidence="3">CAN-66</strain>
        <tissue evidence="3">Leaf</tissue>
    </source>
</reference>
<feature type="region of interest" description="Disordered" evidence="1">
    <location>
        <begin position="1"/>
        <end position="24"/>
    </location>
</feature>
<evidence type="ECO:0000256" key="2">
    <source>
        <dbReference type="SAM" id="Phobius"/>
    </source>
</evidence>
<name>A0AA38WJ65_9ASTR</name>
<organism evidence="3 4">
    <name type="scientific">Centaurea solstitialis</name>
    <name type="common">yellow star-thistle</name>
    <dbReference type="NCBI Taxonomy" id="347529"/>
    <lineage>
        <taxon>Eukaryota</taxon>
        <taxon>Viridiplantae</taxon>
        <taxon>Streptophyta</taxon>
        <taxon>Embryophyta</taxon>
        <taxon>Tracheophyta</taxon>
        <taxon>Spermatophyta</taxon>
        <taxon>Magnoliopsida</taxon>
        <taxon>eudicotyledons</taxon>
        <taxon>Gunneridae</taxon>
        <taxon>Pentapetalae</taxon>
        <taxon>asterids</taxon>
        <taxon>campanulids</taxon>
        <taxon>Asterales</taxon>
        <taxon>Asteraceae</taxon>
        <taxon>Carduoideae</taxon>
        <taxon>Cardueae</taxon>
        <taxon>Centaureinae</taxon>
        <taxon>Centaurea</taxon>
    </lineage>
</organism>
<evidence type="ECO:0000313" key="3">
    <source>
        <dbReference type="EMBL" id="KAJ9550401.1"/>
    </source>
</evidence>
<protein>
    <submittedName>
        <fullName evidence="3">Uncharacterized protein</fullName>
    </submittedName>
</protein>
<comment type="caution">
    <text evidence="3">The sequence shown here is derived from an EMBL/GenBank/DDBJ whole genome shotgun (WGS) entry which is preliminary data.</text>
</comment>
<feature type="transmembrane region" description="Helical" evidence="2">
    <location>
        <begin position="108"/>
        <end position="130"/>
    </location>
</feature>
<keyword evidence="2" id="KW-0472">Membrane</keyword>
<dbReference type="Proteomes" id="UP001172457">
    <property type="component" value="Chromosome 4"/>
</dbReference>
<evidence type="ECO:0000256" key="1">
    <source>
        <dbReference type="SAM" id="MobiDB-lite"/>
    </source>
</evidence>